<protein>
    <recommendedName>
        <fullName evidence="3">Cell surface protein SprA</fullName>
    </recommendedName>
</protein>
<dbReference type="InterPro" id="IPR026377">
    <property type="entry name" value="Cell_surface_SprA"/>
</dbReference>
<evidence type="ECO:0000313" key="2">
    <source>
        <dbReference type="Proteomes" id="UP000076404"/>
    </source>
</evidence>
<dbReference type="KEGG" id="gph:GEMMAAP_13215"/>
<dbReference type="EMBL" id="CP011454">
    <property type="protein sequence ID" value="AMW05506.1"/>
    <property type="molecule type" value="Genomic_DNA"/>
</dbReference>
<dbReference type="Proteomes" id="UP000076404">
    <property type="component" value="Chromosome"/>
</dbReference>
<dbReference type="RefSeq" id="WP_026848799.1">
    <property type="nucleotide sequence ID" value="NZ_CP011454.1"/>
</dbReference>
<sequence length="2183" mass="240511">MTHLLFETVPWPHGQAPGGERVVPHDRSSVRRLFKAVLGAVVTAGSLLATPLAAQVTPIRLPLPPAARLLRDSLVLRTSGRPGALDRSPAIRPDPAGVGERAVQAATRLRRERFADAWARTVVRANLAALAPVGPAVAGPPGSLQNAAPAPTPGALVPLAPQKPAEANPVANAADFLSDIGDLGISLNSRLESKVQRSRNERCTTAQLTIVGNNCSGIFQPAFDFQFNVRSGGVVADRVFVNVDYDSQREFDASNNISVRYQGKSDEILQTLEVGNVTFQPPASRFLTSGIPSGNYGVQATGQLGPMRFTSIVAQQKGNVSKDNVFTVGERTQQQVDRVIEDIQIETRRFFFTIDPRQLPGYPNVDLLNRQQMQQLAAALPDSVRPVRLYLYRQLVGAANQNPRGPQFSVRGARNNSRQIYEVLRENVDYYVDPSMLWIALVRPLNLNNERLAVAYEVNVNGQAGRNPNTGGTPDIEFTAEPQFANLLWEPELQPNNPAYFFREIKSVYRLGGEDLLRQSIGMKLVTGTSGDQEKPIDPSRGETYLQLFGLAQPTNSASFDVENRVWPRPNDPNFRANFSGGGQQKLIPDYFVFFPSVQPFARTGLAQPAANPANDTLYRYPNEYLYSAQRPQAIYRMAVSYQSEGGGNSQSIRLSTIQVRPNSERVAIEGRELVKEQDYTIDYDLGLITFNRPDTLFARPRQVSVRYEENPLFAAAPTTILGFASQFPLENGQIAFTAISQQQRSSLNRPPLGFEPVGSLVAGVTAALQWDASALTSLLTKLPFTPSSSRSRIAFQGEFAMSKPQPNAAGQAYIESFEGEAERQLPMSEAAWYFGSRPALGNSLAGVGSSVFSLNRATTMAFQNNGVDVGGNFVQFNIQQIDPAVRIVGGGVLPAEQLLWMTLYPLKTGGIFDFEPGTANRRFAWTVGDNSLAGPTPTGRRWRSMRTILSPSGTDLSRIENIEFFALVRSEDNKVRRNPTLIFDFGDISENSVAFAPETLTVNAPVRPGLPVDSTYRGKRFVGYNRLDSERDPLSRAFNAVENDRGVAGDVADTLVVVNRTSGAPVVTTQNRVPICTQSLQVVQVLGDSRANCTVRNNRLDEEDIDLDGQLNLDANATEQEQLKRFVVDLGDKRNWTRVGRCYQQRDSTSAGVTSDSLCWVQVRLNWRAPAEELNTPNDRRMRAMRLTMVSSAAAADDEFSRIALARLRLVGAPWLKRGTEPLSGAAGDSAGTVGGYVVASVVGTLDSTATLPYSAPPGVAEAPENRQSGYENQRIQVNERALRLQTGLPGRQFRTYDRAEAFFRFPEGTKTFMGYRTLRLWMRGRGNGWGENGELNGYVKIGRDEHNFYMYRTPVNAGPSQSDWLPEVRVDLTRFQMLRARLENAFLTGSADSVQCSGADLELIKRSGKPRGLAVRRYAVCEDGYIVYSADPAVTPPNLAGVQELAVGMVRMDSVSRGGTGIMAGDTLELWVNDVRLTDVVDDVGFAGEVGVSMNAGDLADFRVNLSRRDPNFRQLNETPSFLTTSGVSVGTTLHLERMLPARLGIALPLTVDYASSGIDQLFINRSDVRAEGIDGLRNPRDRRVNYSLSLRRVAPLEKGWYAPLVNGLTLGGTWSTSGSQSAFQELSTSSYVMSGGLNLASDIRESKLPGFVDALFRLLPQRLRQSDGVRAFREQRIRWSPTAFRLSSSLARNSNATTSFTKAAASLTDTGQVTTGLTHFWQNNASLEFRPTPTLAASVQARQLLDLRDYRLAEAQPDSTDRGQAAYAERLSLLGSNLGLERERTLTSTLNFSPSTISWLRPRIDFTSNFTLNKDPNARALLREQDTTGAFRLPKRLGAAQSLNLGTTLDLARFTTARTRERTLMRRVGMLFAPIDLQWQQSLTSNYDNTAFIPGFGYQFGLGGVDMFRGLDSRLATTAGRLRRGTLSGALNLPFSLTVQSRVENGTTETWTRRTLDGFQAVITSTQIVRPDFTVRWSWRPNRLKKVISLLNVNGRYLVSEQETTIPNETGGLADRSRLIARSQPLSTTITWTFLGNLATNASLDRQRREELRPGAVTSGDTKRMSFDVTRSFRLPKKWNTRNGQMRTSLSYQSEENSSIVNGTSVSNGDDAAVAPQTSVLTNNGRRAFNLNANTDLSELVSFTLTGSRIINFDRNYNRQTSNIIFSAVLQLRFFAGEMR</sequence>
<gene>
    <name evidence="1" type="ORF">GEMMAAP_13215</name>
</gene>
<name>A0A143BKB9_9BACT</name>
<dbReference type="STRING" id="1379270.GEMMAAP_13215"/>
<accession>A0A143BKB9</accession>
<dbReference type="eggNOG" id="COG4797">
    <property type="taxonomic scope" value="Bacteria"/>
</dbReference>
<keyword evidence="2" id="KW-1185">Reference proteome</keyword>
<reference evidence="1 2" key="1">
    <citation type="journal article" date="2014" name="Proc. Natl. Acad. Sci. U.S.A.">
        <title>Functional type 2 photosynthetic reaction centers found in the rare bacterial phylum Gemmatimonadetes.</title>
        <authorList>
            <person name="Zeng Y."/>
            <person name="Feng F."/>
            <person name="Medova H."/>
            <person name="Dean J."/>
            <person name="Koblizek M."/>
        </authorList>
    </citation>
    <scope>NUCLEOTIDE SEQUENCE [LARGE SCALE GENOMIC DNA]</scope>
    <source>
        <strain evidence="1 2">AP64</strain>
    </source>
</reference>
<evidence type="ECO:0000313" key="1">
    <source>
        <dbReference type="EMBL" id="AMW05506.1"/>
    </source>
</evidence>
<reference evidence="1 2" key="2">
    <citation type="journal article" date="2016" name="Environ. Microbiol. Rep.">
        <title>Metagenomic evidence for the presence of phototrophic Gemmatimonadetes bacteria in diverse environments.</title>
        <authorList>
            <person name="Zeng Y."/>
            <person name="Baumbach J."/>
            <person name="Barbosa E.G."/>
            <person name="Azevedo V."/>
            <person name="Zhang C."/>
            <person name="Koblizek M."/>
        </authorList>
    </citation>
    <scope>NUCLEOTIDE SEQUENCE [LARGE SCALE GENOMIC DNA]</scope>
    <source>
        <strain evidence="1 2">AP64</strain>
    </source>
</reference>
<proteinExistence type="predicted"/>
<dbReference type="OrthoDB" id="9806090at2"/>
<organism evidence="1 2">
    <name type="scientific">Gemmatimonas phototrophica</name>
    <dbReference type="NCBI Taxonomy" id="1379270"/>
    <lineage>
        <taxon>Bacteria</taxon>
        <taxon>Pseudomonadati</taxon>
        <taxon>Gemmatimonadota</taxon>
        <taxon>Gemmatimonadia</taxon>
        <taxon>Gemmatimonadales</taxon>
        <taxon>Gemmatimonadaceae</taxon>
        <taxon>Gemmatimonas</taxon>
    </lineage>
</organism>
<dbReference type="NCBIfam" id="TIGR04189">
    <property type="entry name" value="surface_SprA"/>
    <property type="match status" value="1"/>
</dbReference>
<evidence type="ECO:0008006" key="3">
    <source>
        <dbReference type="Google" id="ProtNLM"/>
    </source>
</evidence>